<evidence type="ECO:0000259" key="4">
    <source>
        <dbReference type="Pfam" id="PF00931"/>
    </source>
</evidence>
<dbReference type="InterPro" id="IPR027417">
    <property type="entry name" value="P-loop_NTPase"/>
</dbReference>
<evidence type="ECO:0000256" key="1">
    <source>
        <dbReference type="ARBA" id="ARBA00022737"/>
    </source>
</evidence>
<evidence type="ECO:0008006" key="9">
    <source>
        <dbReference type="Google" id="ProtNLM"/>
    </source>
</evidence>
<evidence type="ECO:0000313" key="7">
    <source>
        <dbReference type="EMBL" id="KAF6152318.1"/>
    </source>
</evidence>
<reference evidence="7 8" key="1">
    <citation type="journal article" date="2020" name="IScience">
        <title>Genome Sequencing of the Endangered Kingdonia uniflora (Circaeasteraceae, Ranunculales) Reveals Potential Mechanisms of Evolutionary Specialization.</title>
        <authorList>
            <person name="Sun Y."/>
            <person name="Deng T."/>
            <person name="Zhang A."/>
            <person name="Moore M.J."/>
            <person name="Landis J.B."/>
            <person name="Lin N."/>
            <person name="Zhang H."/>
            <person name="Zhang X."/>
            <person name="Huang J."/>
            <person name="Zhang X."/>
            <person name="Sun H."/>
            <person name="Wang H."/>
        </authorList>
    </citation>
    <scope>NUCLEOTIDE SEQUENCE [LARGE SCALE GENOMIC DNA]</scope>
    <source>
        <strain evidence="7">TB1705</strain>
        <tissue evidence="7">Leaf</tissue>
    </source>
</reference>
<dbReference type="GO" id="GO:0043531">
    <property type="term" value="F:ADP binding"/>
    <property type="evidence" value="ECO:0007669"/>
    <property type="project" value="InterPro"/>
</dbReference>
<dbReference type="PANTHER" id="PTHR23155">
    <property type="entry name" value="DISEASE RESISTANCE PROTEIN RP"/>
    <property type="match status" value="1"/>
</dbReference>
<dbReference type="Gene3D" id="1.10.10.10">
    <property type="entry name" value="Winged helix-like DNA-binding domain superfamily/Winged helix DNA-binding domain"/>
    <property type="match status" value="1"/>
</dbReference>
<dbReference type="EMBL" id="JACGCM010001644">
    <property type="protein sequence ID" value="KAF6152318.1"/>
    <property type="molecule type" value="Genomic_DNA"/>
</dbReference>
<dbReference type="InterPro" id="IPR002182">
    <property type="entry name" value="NB-ARC"/>
</dbReference>
<feature type="domain" description="Disease resistance N-terminal" evidence="5">
    <location>
        <begin position="26"/>
        <end position="76"/>
    </location>
</feature>
<organism evidence="7 8">
    <name type="scientific">Kingdonia uniflora</name>
    <dbReference type="NCBI Taxonomy" id="39325"/>
    <lineage>
        <taxon>Eukaryota</taxon>
        <taxon>Viridiplantae</taxon>
        <taxon>Streptophyta</taxon>
        <taxon>Embryophyta</taxon>
        <taxon>Tracheophyta</taxon>
        <taxon>Spermatophyta</taxon>
        <taxon>Magnoliopsida</taxon>
        <taxon>Ranunculales</taxon>
        <taxon>Circaeasteraceae</taxon>
        <taxon>Kingdonia</taxon>
    </lineage>
</organism>
<dbReference type="InterPro" id="IPR044974">
    <property type="entry name" value="Disease_R_plants"/>
</dbReference>
<feature type="domain" description="Disease resistance protein winged helix" evidence="6">
    <location>
        <begin position="291"/>
        <end position="362"/>
    </location>
</feature>
<feature type="domain" description="NB-ARC" evidence="4">
    <location>
        <begin position="116"/>
        <end position="205"/>
    </location>
</feature>
<dbReference type="SUPFAM" id="SSF52540">
    <property type="entry name" value="P-loop containing nucleoside triphosphate hydrolases"/>
    <property type="match status" value="1"/>
</dbReference>
<name>A0A7J7MC45_9MAGN</name>
<evidence type="ECO:0000259" key="5">
    <source>
        <dbReference type="Pfam" id="PF18052"/>
    </source>
</evidence>
<dbReference type="FunFam" id="1.10.10.10:FF:000322">
    <property type="entry name" value="Probable disease resistance protein At1g63360"/>
    <property type="match status" value="1"/>
</dbReference>
<dbReference type="Pfam" id="PF23559">
    <property type="entry name" value="WHD_DRP"/>
    <property type="match status" value="1"/>
</dbReference>
<dbReference type="InterPro" id="IPR041118">
    <property type="entry name" value="Rx_N"/>
</dbReference>
<dbReference type="GO" id="GO:0098542">
    <property type="term" value="P:defense response to other organism"/>
    <property type="evidence" value="ECO:0007669"/>
    <property type="project" value="TreeGrafter"/>
</dbReference>
<evidence type="ECO:0000259" key="6">
    <source>
        <dbReference type="Pfam" id="PF23559"/>
    </source>
</evidence>
<evidence type="ECO:0000256" key="2">
    <source>
        <dbReference type="ARBA" id="ARBA00022741"/>
    </source>
</evidence>
<dbReference type="InterPro" id="IPR042197">
    <property type="entry name" value="Apaf_helical"/>
</dbReference>
<dbReference type="AlphaFoldDB" id="A0A7J7MC45"/>
<dbReference type="OrthoDB" id="37484at2759"/>
<keyword evidence="3" id="KW-0611">Plant defense</keyword>
<dbReference type="PANTHER" id="PTHR23155:SF1156">
    <property type="entry name" value="LEUCINE-RICH REPEAT AND WD REPEAT-CONTAINING PROTEIN 1"/>
    <property type="match status" value="1"/>
</dbReference>
<dbReference type="Pfam" id="PF00931">
    <property type="entry name" value="NB-ARC"/>
    <property type="match status" value="1"/>
</dbReference>
<dbReference type="InterPro" id="IPR058922">
    <property type="entry name" value="WHD_DRP"/>
</dbReference>
<dbReference type="Gene3D" id="1.10.8.430">
    <property type="entry name" value="Helical domain of apoptotic protease-activating factors"/>
    <property type="match status" value="1"/>
</dbReference>
<comment type="caution">
    <text evidence="7">The sequence shown here is derived from an EMBL/GenBank/DDBJ whole genome shotgun (WGS) entry which is preliminary data.</text>
</comment>
<dbReference type="Gene3D" id="3.40.50.300">
    <property type="entry name" value="P-loop containing nucleotide triphosphate hydrolases"/>
    <property type="match status" value="1"/>
</dbReference>
<keyword evidence="1" id="KW-0677">Repeat</keyword>
<proteinExistence type="predicted"/>
<keyword evidence="8" id="KW-1185">Reference proteome</keyword>
<dbReference type="InterPro" id="IPR036388">
    <property type="entry name" value="WH-like_DNA-bd_sf"/>
</dbReference>
<evidence type="ECO:0000256" key="3">
    <source>
        <dbReference type="ARBA" id="ARBA00022821"/>
    </source>
</evidence>
<gene>
    <name evidence="7" type="ORF">GIB67_005972</name>
</gene>
<protein>
    <recommendedName>
        <fullName evidence="9">NB-ARC domain-containing protein</fullName>
    </recommendedName>
</protein>
<dbReference type="Pfam" id="PF18052">
    <property type="entry name" value="Rx_N"/>
    <property type="match status" value="1"/>
</dbReference>
<dbReference type="Proteomes" id="UP000541444">
    <property type="component" value="Unassembled WGS sequence"/>
</dbReference>
<evidence type="ECO:0000313" key="8">
    <source>
        <dbReference type="Proteomes" id="UP000541444"/>
    </source>
</evidence>
<accession>A0A7J7MC45</accession>
<sequence>MADAFISVVMDQLAPFLLDKLKEEVKLRHVKNVLLNLEKNEIKKVPESAWLEKLKDVSYEMEDVLDEWRTKILISEIAVNESSAPDGRTGKKKPFDLKRIAKAIIEAVGGGVPNLTEWEAWHNHLCQSLEEKLFLLVLDDVWTEDRASWDLLKLSLDRGKKGSRIVVTTRNDAVALTVSTTDKHNLQQLSDDGCWLLFEHLAFEGRRGESDCQRLKDIGRKISDRCKGVPLYAKTLESLMPRKRTVEDWEDVLASDIWKLPTVSKGVLPPLLLSYNALPSHLKRCFTYCAVFPKDHRIEKDCLIKVWMADGCLQSSQTRELESIGAEFFDELVMRSFFQNLEMDMDGNVSYYKIHDLIHDFAIFLANNECLVVESSEINFIHSKTRHLSVMFSAEDEGRISLSIWNLKSLRTLLVWRYFGFEDLTLLSH</sequence>
<keyword evidence="2" id="KW-0547">Nucleotide-binding</keyword>